<evidence type="ECO:0000313" key="2">
    <source>
        <dbReference type="Proteomes" id="UP000094385"/>
    </source>
</evidence>
<dbReference type="EMBL" id="KV454295">
    <property type="protein sequence ID" value="ODQ72744.1"/>
    <property type="molecule type" value="Genomic_DNA"/>
</dbReference>
<dbReference type="OrthoDB" id="4369586at2759"/>
<keyword evidence="2" id="KW-1185">Reference proteome</keyword>
<accession>A0A1E3Q5H5</accession>
<sequence>MAHDMLPFSTYAEFKNFVEGAFGDPDARLTAERGLSRLSQGSRPCMQYYAGFMRIMATLNWDDASNIVELKNRLCDEVKDLLIGHELTPVFNDFVKIYIQLDNSWLAREHERKAPRTYQNVRSFSHHLAPAPAPLPVLLDLPVQLDMLLWKSSSDACHPSAQDDVLVFSANFEEHIGHVKIVLGLLQKKWVVCKSRKR</sequence>
<proteinExistence type="predicted"/>
<dbReference type="AlphaFoldDB" id="A0A1E3Q5H5"/>
<evidence type="ECO:0000313" key="1">
    <source>
        <dbReference type="EMBL" id="ODQ72744.1"/>
    </source>
</evidence>
<organism evidence="1 2">
    <name type="scientific">Lipomyces starkeyi NRRL Y-11557</name>
    <dbReference type="NCBI Taxonomy" id="675824"/>
    <lineage>
        <taxon>Eukaryota</taxon>
        <taxon>Fungi</taxon>
        <taxon>Dikarya</taxon>
        <taxon>Ascomycota</taxon>
        <taxon>Saccharomycotina</taxon>
        <taxon>Lipomycetes</taxon>
        <taxon>Lipomycetales</taxon>
        <taxon>Lipomycetaceae</taxon>
        <taxon>Lipomyces</taxon>
    </lineage>
</organism>
<name>A0A1E3Q5H5_LIPST</name>
<reference evidence="1 2" key="1">
    <citation type="journal article" date="2016" name="Proc. Natl. Acad. Sci. U.S.A.">
        <title>Comparative genomics of biotechnologically important yeasts.</title>
        <authorList>
            <person name="Riley R."/>
            <person name="Haridas S."/>
            <person name="Wolfe K.H."/>
            <person name="Lopes M.R."/>
            <person name="Hittinger C.T."/>
            <person name="Goeker M."/>
            <person name="Salamov A.A."/>
            <person name="Wisecaver J.H."/>
            <person name="Long T.M."/>
            <person name="Calvey C.H."/>
            <person name="Aerts A.L."/>
            <person name="Barry K.W."/>
            <person name="Choi C."/>
            <person name="Clum A."/>
            <person name="Coughlan A.Y."/>
            <person name="Deshpande S."/>
            <person name="Douglass A.P."/>
            <person name="Hanson S.J."/>
            <person name="Klenk H.-P."/>
            <person name="LaButti K.M."/>
            <person name="Lapidus A."/>
            <person name="Lindquist E.A."/>
            <person name="Lipzen A.M."/>
            <person name="Meier-Kolthoff J.P."/>
            <person name="Ohm R.A."/>
            <person name="Otillar R.P."/>
            <person name="Pangilinan J.L."/>
            <person name="Peng Y."/>
            <person name="Rokas A."/>
            <person name="Rosa C.A."/>
            <person name="Scheuner C."/>
            <person name="Sibirny A.A."/>
            <person name="Slot J.C."/>
            <person name="Stielow J.B."/>
            <person name="Sun H."/>
            <person name="Kurtzman C.P."/>
            <person name="Blackwell M."/>
            <person name="Grigoriev I.V."/>
            <person name="Jeffries T.W."/>
        </authorList>
    </citation>
    <scope>NUCLEOTIDE SEQUENCE [LARGE SCALE GENOMIC DNA]</scope>
    <source>
        <strain evidence="1 2">NRRL Y-11557</strain>
    </source>
</reference>
<dbReference type="STRING" id="675824.A0A1E3Q5H5"/>
<evidence type="ECO:0008006" key="3">
    <source>
        <dbReference type="Google" id="ProtNLM"/>
    </source>
</evidence>
<gene>
    <name evidence="1" type="ORF">LIPSTDRAFT_105367</name>
</gene>
<dbReference type="Proteomes" id="UP000094385">
    <property type="component" value="Unassembled WGS sequence"/>
</dbReference>
<protein>
    <recommendedName>
        <fullName evidence="3">Retrotransposon gag domain-containing protein</fullName>
    </recommendedName>
</protein>